<dbReference type="PANTHER" id="PTHR21089:SF1">
    <property type="entry name" value="BIFUNCTIONAL 3-DEHYDROQUINATE DEHYDRATASE_SHIKIMATE DEHYDROGENASE, CHLOROPLASTIC"/>
    <property type="match status" value="1"/>
</dbReference>
<dbReference type="GO" id="GO:0003855">
    <property type="term" value="F:3-dehydroquinate dehydratase activity"/>
    <property type="evidence" value="ECO:0007669"/>
    <property type="project" value="InterPro"/>
</dbReference>
<keyword evidence="9" id="KW-0808">Transferase</keyword>
<dbReference type="InterPro" id="IPR036291">
    <property type="entry name" value="NAD(P)-bd_dom_sf"/>
</dbReference>
<dbReference type="Pfam" id="PF08501">
    <property type="entry name" value="Shikimate_dh_N"/>
    <property type="match status" value="2"/>
</dbReference>
<dbReference type="SUPFAM" id="SSF51569">
    <property type="entry name" value="Aldolase"/>
    <property type="match status" value="2"/>
</dbReference>
<dbReference type="UniPathway" id="UPA00053">
    <property type="reaction ID" value="UER00087"/>
</dbReference>
<gene>
    <name evidence="17" type="ORF">IFM89_037756</name>
</gene>
<comment type="function">
    <text evidence="14">Cytoplasmic and mitochondrial threonylcarbamoyl-AMP synthase required for the formation of a threonylcarbamoyl group on adenosine at position 37 (t(6)A37) in tRNAs that read codons beginning with adenine. Catalyzes the conversion of L-threonine, HCO(3)(-)/CO(2) and ATP to give threonylcarbamoyl-AMP (TC-AMP) as the acyladenylate intermediate, with the release of diphosphate. Participates in t(6)A37 formation in cytoplasmic and mitochondrial tRNAs. May regulate the activity of some transporters.</text>
</comment>
<proteinExistence type="inferred from homology"/>
<dbReference type="InterPro" id="IPR013785">
    <property type="entry name" value="Aldolase_TIM"/>
</dbReference>
<dbReference type="SUPFAM" id="SSF55821">
    <property type="entry name" value="YrdC/RibB"/>
    <property type="match status" value="1"/>
</dbReference>
<dbReference type="GO" id="GO:0003725">
    <property type="term" value="F:double-stranded RNA binding"/>
    <property type="evidence" value="ECO:0007669"/>
    <property type="project" value="InterPro"/>
</dbReference>
<dbReference type="Gene3D" id="3.40.50.720">
    <property type="entry name" value="NAD(P)-binding Rossmann-like Domain"/>
    <property type="match status" value="2"/>
</dbReference>
<dbReference type="CDD" id="cd01065">
    <property type="entry name" value="NAD_bind_Shikimate_DH"/>
    <property type="match status" value="2"/>
</dbReference>
<evidence type="ECO:0000256" key="5">
    <source>
        <dbReference type="ARBA" id="ARBA00012584"/>
    </source>
</evidence>
<dbReference type="NCBIfam" id="TIGR00057">
    <property type="entry name" value="L-threonylcarbamoyladenylate synthase"/>
    <property type="match status" value="1"/>
</dbReference>
<keyword evidence="8" id="KW-0963">Cytoplasm</keyword>
<evidence type="ECO:0000256" key="15">
    <source>
        <dbReference type="ARBA" id="ARBA00063146"/>
    </source>
</evidence>
<reference evidence="17 18" key="1">
    <citation type="submission" date="2020-10" db="EMBL/GenBank/DDBJ databases">
        <title>The Coptis chinensis genome and diversification of protoberbering-type alkaloids.</title>
        <authorList>
            <person name="Wang B."/>
            <person name="Shu S."/>
            <person name="Song C."/>
            <person name="Liu Y."/>
        </authorList>
    </citation>
    <scope>NUCLEOTIDE SEQUENCE [LARGE SCALE GENOMIC DNA]</scope>
    <source>
        <strain evidence="17">HL-2020</strain>
        <tissue evidence="17">Leaf</tissue>
    </source>
</reference>
<evidence type="ECO:0000256" key="7">
    <source>
        <dbReference type="ARBA" id="ARBA00022475"/>
    </source>
</evidence>
<dbReference type="PANTHER" id="PTHR21089">
    <property type="entry name" value="SHIKIMATE DEHYDROGENASE"/>
    <property type="match status" value="1"/>
</dbReference>
<evidence type="ECO:0000256" key="13">
    <source>
        <dbReference type="ARBA" id="ARBA00048366"/>
    </source>
</evidence>
<dbReference type="InterPro" id="IPR013708">
    <property type="entry name" value="Shikimate_DH-bd_N"/>
</dbReference>
<keyword evidence="11" id="KW-0496">Mitochondrion</keyword>
<dbReference type="EMBL" id="JADFTS010000002">
    <property type="protein sequence ID" value="KAF9623175.1"/>
    <property type="molecule type" value="Genomic_DNA"/>
</dbReference>
<dbReference type="GO" id="GO:0005739">
    <property type="term" value="C:mitochondrion"/>
    <property type="evidence" value="ECO:0007669"/>
    <property type="project" value="UniProtKB-SubCell"/>
</dbReference>
<dbReference type="OrthoDB" id="204377at2759"/>
<dbReference type="InterPro" id="IPR001381">
    <property type="entry name" value="DHquinase_I"/>
</dbReference>
<keyword evidence="7" id="KW-1003">Cell membrane</keyword>
<dbReference type="GO" id="GO:0061710">
    <property type="term" value="F:L-threonylcarbamoyladenylate synthase"/>
    <property type="evidence" value="ECO:0007669"/>
    <property type="project" value="UniProtKB-EC"/>
</dbReference>
<keyword evidence="10" id="KW-0809">Transit peptide</keyword>
<evidence type="ECO:0000256" key="12">
    <source>
        <dbReference type="ARBA" id="ARBA00023136"/>
    </source>
</evidence>
<dbReference type="AlphaFoldDB" id="A0A835ISR1"/>
<evidence type="ECO:0000256" key="10">
    <source>
        <dbReference type="ARBA" id="ARBA00022946"/>
    </source>
</evidence>
<dbReference type="Gene3D" id="3.20.20.70">
    <property type="entry name" value="Aldolase class I"/>
    <property type="match status" value="2"/>
</dbReference>
<dbReference type="FunFam" id="3.20.20.70:FF:000142">
    <property type="entry name" value="bifunctional 3-dehydroquinate dehydratase/shikimate dehydrogenase, chloroplastic"/>
    <property type="match status" value="2"/>
</dbReference>
<evidence type="ECO:0000256" key="14">
    <source>
        <dbReference type="ARBA" id="ARBA00058524"/>
    </source>
</evidence>
<evidence type="ECO:0000313" key="18">
    <source>
        <dbReference type="Proteomes" id="UP000631114"/>
    </source>
</evidence>
<evidence type="ECO:0000256" key="3">
    <source>
        <dbReference type="ARBA" id="ARBA00004496"/>
    </source>
</evidence>
<dbReference type="FunFam" id="3.40.50.10860:FF:000009">
    <property type="entry name" value="Bifunctional 3-dehydroquinate dehydratase/shikimate dehydrogenase, chloroplastic"/>
    <property type="match status" value="1"/>
</dbReference>
<dbReference type="GO" id="GO:0019632">
    <property type="term" value="P:shikimate metabolic process"/>
    <property type="evidence" value="ECO:0007669"/>
    <property type="project" value="TreeGrafter"/>
</dbReference>
<protein>
    <recommendedName>
        <fullName evidence="6">Threonylcarbamoyl-AMP synthase</fullName>
        <ecNumber evidence="5">2.7.7.87</ecNumber>
    </recommendedName>
</protein>
<dbReference type="FunFam" id="3.90.870.10:FF:000007">
    <property type="entry name" value="YrdC N6-threonylcarbamoyltransferase domain containing"/>
    <property type="match status" value="1"/>
</dbReference>
<comment type="subunit">
    <text evidence="15">Interacts with RSC1A1.</text>
</comment>
<dbReference type="SUPFAM" id="SSF51735">
    <property type="entry name" value="NAD(P)-binding Rossmann-fold domains"/>
    <property type="match status" value="2"/>
</dbReference>
<comment type="subcellular location">
    <subcellularLocation>
        <location evidence="2">Cell membrane</location>
        <topology evidence="2">Peripheral membrane protein</topology>
    </subcellularLocation>
    <subcellularLocation>
        <location evidence="3">Cytoplasm</location>
    </subcellularLocation>
    <subcellularLocation>
        <location evidence="1">Mitochondrion</location>
    </subcellularLocation>
</comment>
<dbReference type="InterPro" id="IPR022893">
    <property type="entry name" value="Shikimate_DH_fam"/>
</dbReference>
<dbReference type="Pfam" id="PF01487">
    <property type="entry name" value="DHquinase_I"/>
    <property type="match status" value="2"/>
</dbReference>
<comment type="catalytic activity">
    <reaction evidence="13">
        <text>L-threonine + hydrogencarbonate + ATP = L-threonylcarbamoyladenylate + diphosphate + H2O</text>
        <dbReference type="Rhea" id="RHEA:36407"/>
        <dbReference type="ChEBI" id="CHEBI:15377"/>
        <dbReference type="ChEBI" id="CHEBI:17544"/>
        <dbReference type="ChEBI" id="CHEBI:30616"/>
        <dbReference type="ChEBI" id="CHEBI:33019"/>
        <dbReference type="ChEBI" id="CHEBI:57926"/>
        <dbReference type="ChEBI" id="CHEBI:73682"/>
        <dbReference type="EC" id="2.7.7.87"/>
    </reaction>
</comment>
<dbReference type="InterPro" id="IPR046346">
    <property type="entry name" value="Aminoacid_DH-like_N_sf"/>
</dbReference>
<dbReference type="InterPro" id="IPR041121">
    <property type="entry name" value="SDH_C"/>
</dbReference>
<accession>A0A835ISR1</accession>
<evidence type="ECO:0000256" key="4">
    <source>
        <dbReference type="ARBA" id="ARBA00007663"/>
    </source>
</evidence>
<evidence type="ECO:0000313" key="17">
    <source>
        <dbReference type="EMBL" id="KAF9623175.1"/>
    </source>
</evidence>
<evidence type="ECO:0000256" key="6">
    <source>
        <dbReference type="ARBA" id="ARBA00015492"/>
    </source>
</evidence>
<dbReference type="InterPro" id="IPR006070">
    <property type="entry name" value="Sua5-like_dom"/>
</dbReference>
<dbReference type="InterPro" id="IPR006151">
    <property type="entry name" value="Shikm_DH/Glu-tRNA_Rdtase"/>
</dbReference>
<comment type="caution">
    <text evidence="17">The sequence shown here is derived from an EMBL/GenBank/DDBJ whole genome shotgun (WGS) entry which is preliminary data.</text>
</comment>
<dbReference type="CDD" id="cd00502">
    <property type="entry name" value="DHQase_I"/>
    <property type="match status" value="2"/>
</dbReference>
<dbReference type="Gene3D" id="3.40.50.10860">
    <property type="entry name" value="Leucine Dehydrogenase, chain A, domain 1"/>
    <property type="match status" value="2"/>
</dbReference>
<comment type="similarity">
    <text evidence="4">Belongs to the SUA5 family.</text>
</comment>
<evidence type="ECO:0000256" key="11">
    <source>
        <dbReference type="ARBA" id="ARBA00023128"/>
    </source>
</evidence>
<keyword evidence="12" id="KW-0472">Membrane</keyword>
<dbReference type="HAMAP" id="MF_00222">
    <property type="entry name" value="Shikimate_DH_AroE"/>
    <property type="match status" value="2"/>
</dbReference>
<evidence type="ECO:0000256" key="2">
    <source>
        <dbReference type="ARBA" id="ARBA00004202"/>
    </source>
</evidence>
<dbReference type="PROSITE" id="PS51163">
    <property type="entry name" value="YRDC"/>
    <property type="match status" value="1"/>
</dbReference>
<evidence type="ECO:0000259" key="16">
    <source>
        <dbReference type="PROSITE" id="PS51163"/>
    </source>
</evidence>
<dbReference type="Pfam" id="PF18317">
    <property type="entry name" value="SDH_C"/>
    <property type="match status" value="1"/>
</dbReference>
<evidence type="ECO:0000256" key="9">
    <source>
        <dbReference type="ARBA" id="ARBA00022679"/>
    </source>
</evidence>
<evidence type="ECO:0000256" key="8">
    <source>
        <dbReference type="ARBA" id="ARBA00022490"/>
    </source>
</evidence>
<dbReference type="SUPFAM" id="SSF53223">
    <property type="entry name" value="Aminoacid dehydrogenase-like, N-terminal domain"/>
    <property type="match status" value="2"/>
</dbReference>
<sequence>MGSLGMMKSPTMICVPLMGQSTKQIVYEMAEAKSQGADLVEIRLDCIKDFQPRKDLEVILNDKPLPVVVVNRPKWDGGQYEGEETSRLDALCLAIELGADYVDVELKVASDFMVDANLIGPCNSKIIVSCHLGGETTEEDLSHILAQIQSTGADIVKVVTDATDITELAPLFDALSHSQVPLIAYSAGERGLISQLLCPKYGGFMVYGSMRGSTIPGLPTLDHLKQAYKPEWINEETKVFGLISKPVGHSKGPLLHNPTFRHDSYNGVYVPMFVDDLKEFFRVYSSDFAGYSVGIPYKEAVTGFCDEVHPLAQSIGAVNTIIRRPSDGKLIGYNTDCEASITAIEDALKERGCTNEEASFSSPLYGKQFVLAGAGGAGRALAFGARSRGAHIVVFDIDYERAKSLAHSVSGEARVLEDIVDFCPEIGAILANATPIGMHPNTDRIPVAAETLGVYQVVFDSVYTPRKTRLLKEAEAAGAIVVSGVEMFLRQAMGQFNLFTGREEIPILRFATRSHQNKRLFSGLCKKMSWESRRCNTSVAMKTATETKEVVVPAKEEYADDAIIGIKEGKVIVVPTDTLYGFACDACSPEAVNRIYEIKGRKQTSPLAICVGDVLDIEHFAVTDFLPHGLLDNLLPGPVTVVLSRGESSILEKSLNPGLDSIGVRVPDSNFIRAIARGSRSALALTSANLSGQPSSVCIRDFKNLWEHCAYVYDGGLLPLGRAGSTVVDLSVPGKYKILRPGRPKWEGGLYEGDDSRRLDALRRAMELGANYIDVELQVAREFIDSIHGKRPKNFKIIVSSHNYERTPTFEEIGDLVARIQATGADIVKIATTARDITDVSHMFQITVHSQVPIIGLVMSERGLISRLLCPKFGGYLTFGTVEAGIVSAPGQPTIKDLLSVYNFRQMGPDTKVFGLIGKPVGHSKGPILYNRAFKSVGFNGVYVPLLVDDVAKFLSTYTSSDFTGFSCTIPHKEAALQCCDEVDPIAKSIGAVNLIIKRPSDGKLVGYNTDYVGAISAIEDGLRGSYKTANATGSPLFGKTFVVIGAGGAGKALAYGAKAKGARVVIANRTYERARELADLVGGIALSSAELESFRPEVGMILANTTSIGMQPKVEETPLAKHALSNYSLVFDAVYTPKLTRLLREAEESGAVTVSGLEMFIGQAYEQYERFTGMPGSGDLIRIS</sequence>
<dbReference type="Proteomes" id="UP000631114">
    <property type="component" value="Unassembled WGS sequence"/>
</dbReference>
<dbReference type="GO" id="GO:0009423">
    <property type="term" value="P:chorismate biosynthetic process"/>
    <property type="evidence" value="ECO:0007669"/>
    <property type="project" value="UniProtKB-UniPathway"/>
</dbReference>
<dbReference type="Pfam" id="PF01488">
    <property type="entry name" value="Shikimate_DH"/>
    <property type="match status" value="1"/>
</dbReference>
<name>A0A835ISR1_9MAGN</name>
<dbReference type="InterPro" id="IPR017945">
    <property type="entry name" value="DHBP_synth_RibB-like_a/b_dom"/>
</dbReference>
<dbReference type="FunFam" id="3.40.50.720:FF:000172">
    <property type="entry name" value="Bifunctional 3-dehydroquinate dehydratase/shikimate dehydrogenase, chloroplastic"/>
    <property type="match status" value="2"/>
</dbReference>
<dbReference type="EC" id="2.7.7.87" evidence="5"/>
<organism evidence="17 18">
    <name type="scientific">Coptis chinensis</name>
    <dbReference type="NCBI Taxonomy" id="261450"/>
    <lineage>
        <taxon>Eukaryota</taxon>
        <taxon>Viridiplantae</taxon>
        <taxon>Streptophyta</taxon>
        <taxon>Embryophyta</taxon>
        <taxon>Tracheophyta</taxon>
        <taxon>Spermatophyta</taxon>
        <taxon>Magnoliopsida</taxon>
        <taxon>Ranunculales</taxon>
        <taxon>Ranunculaceae</taxon>
        <taxon>Coptidoideae</taxon>
        <taxon>Coptis</taxon>
    </lineage>
</organism>
<keyword evidence="18" id="KW-1185">Reference proteome</keyword>
<dbReference type="NCBIfam" id="TIGR01093">
    <property type="entry name" value="aroD"/>
    <property type="match status" value="1"/>
</dbReference>
<dbReference type="Gene3D" id="3.90.870.10">
    <property type="entry name" value="DHBP synthase"/>
    <property type="match status" value="1"/>
</dbReference>
<dbReference type="GO" id="GO:0004764">
    <property type="term" value="F:shikimate 3-dehydrogenase (NADP+) activity"/>
    <property type="evidence" value="ECO:0007669"/>
    <property type="project" value="InterPro"/>
</dbReference>
<feature type="domain" description="YrdC-like" evidence="16">
    <location>
        <begin position="556"/>
        <end position="744"/>
    </location>
</feature>
<dbReference type="GO" id="GO:0005886">
    <property type="term" value="C:plasma membrane"/>
    <property type="evidence" value="ECO:0007669"/>
    <property type="project" value="UniProtKB-SubCell"/>
</dbReference>
<evidence type="ECO:0000256" key="1">
    <source>
        <dbReference type="ARBA" id="ARBA00004173"/>
    </source>
</evidence>